<organism evidence="1 2">
    <name type="scientific">Chara braunii</name>
    <name type="common">Braun's stonewort</name>
    <dbReference type="NCBI Taxonomy" id="69332"/>
    <lineage>
        <taxon>Eukaryota</taxon>
        <taxon>Viridiplantae</taxon>
        <taxon>Streptophyta</taxon>
        <taxon>Charophyceae</taxon>
        <taxon>Charales</taxon>
        <taxon>Characeae</taxon>
        <taxon>Chara</taxon>
    </lineage>
</organism>
<proteinExistence type="predicted"/>
<dbReference type="AlphaFoldDB" id="A0A388M7X8"/>
<reference evidence="1 2" key="1">
    <citation type="journal article" date="2018" name="Cell">
        <title>The Chara Genome: Secondary Complexity and Implications for Plant Terrestrialization.</title>
        <authorList>
            <person name="Nishiyama T."/>
            <person name="Sakayama H."/>
            <person name="Vries J.D."/>
            <person name="Buschmann H."/>
            <person name="Saint-Marcoux D."/>
            <person name="Ullrich K.K."/>
            <person name="Haas F.B."/>
            <person name="Vanderstraeten L."/>
            <person name="Becker D."/>
            <person name="Lang D."/>
            <person name="Vosolsobe S."/>
            <person name="Rombauts S."/>
            <person name="Wilhelmsson P.K.I."/>
            <person name="Janitza P."/>
            <person name="Kern R."/>
            <person name="Heyl A."/>
            <person name="Rumpler F."/>
            <person name="Villalobos L.I.A.C."/>
            <person name="Clay J.M."/>
            <person name="Skokan R."/>
            <person name="Toyoda A."/>
            <person name="Suzuki Y."/>
            <person name="Kagoshima H."/>
            <person name="Schijlen E."/>
            <person name="Tajeshwar N."/>
            <person name="Catarino B."/>
            <person name="Hetherington A.J."/>
            <person name="Saltykova A."/>
            <person name="Bonnot C."/>
            <person name="Breuninger H."/>
            <person name="Symeonidi A."/>
            <person name="Radhakrishnan G.V."/>
            <person name="Van Nieuwerburgh F."/>
            <person name="Deforce D."/>
            <person name="Chang C."/>
            <person name="Karol K.G."/>
            <person name="Hedrich R."/>
            <person name="Ulvskov P."/>
            <person name="Glockner G."/>
            <person name="Delwiche C.F."/>
            <person name="Petrasek J."/>
            <person name="Van de Peer Y."/>
            <person name="Friml J."/>
            <person name="Beilby M."/>
            <person name="Dolan L."/>
            <person name="Kohara Y."/>
            <person name="Sugano S."/>
            <person name="Fujiyama A."/>
            <person name="Delaux P.-M."/>
            <person name="Quint M."/>
            <person name="TheiBen G."/>
            <person name="Hagemann M."/>
            <person name="Harholt J."/>
            <person name="Dunand C."/>
            <person name="Zachgo S."/>
            <person name="Langdale J."/>
            <person name="Maumus F."/>
            <person name="Straeten D.V.D."/>
            <person name="Gould S.B."/>
            <person name="Rensing S.A."/>
        </authorList>
    </citation>
    <scope>NUCLEOTIDE SEQUENCE [LARGE SCALE GENOMIC DNA]</scope>
    <source>
        <strain evidence="1 2">S276</strain>
    </source>
</reference>
<keyword evidence="2" id="KW-1185">Reference proteome</keyword>
<protein>
    <submittedName>
        <fullName evidence="1">Uncharacterized protein</fullName>
    </submittedName>
</protein>
<gene>
    <name evidence="1" type="ORF">CBR_g50998</name>
</gene>
<dbReference type="Gramene" id="GBG90650">
    <property type="protein sequence ID" value="GBG90650"/>
    <property type="gene ID" value="CBR_g50998"/>
</dbReference>
<comment type="caution">
    <text evidence="1">The sequence shown here is derived from an EMBL/GenBank/DDBJ whole genome shotgun (WGS) entry which is preliminary data.</text>
</comment>
<name>A0A388M7X8_CHABU</name>
<evidence type="ECO:0000313" key="2">
    <source>
        <dbReference type="Proteomes" id="UP000265515"/>
    </source>
</evidence>
<accession>A0A388M7X8</accession>
<dbReference type="EMBL" id="BFEA01000829">
    <property type="protein sequence ID" value="GBG90650.1"/>
    <property type="molecule type" value="Genomic_DNA"/>
</dbReference>
<evidence type="ECO:0000313" key="1">
    <source>
        <dbReference type="EMBL" id="GBG90650.1"/>
    </source>
</evidence>
<sequence length="132" mass="14467">MHARLSSLLLEVAELRDDRELRTAAINDLGRTIAKIEKTERAAHAALGSALGPAGLGANKRGANPAVAVPANKQQKSIASIAKQLVKARLAEAGLQRKLRACLRTENELQKMVAERDRRIAHLKHTLKVRHY</sequence>
<dbReference type="Proteomes" id="UP000265515">
    <property type="component" value="Unassembled WGS sequence"/>
</dbReference>